<evidence type="ECO:0000313" key="8">
    <source>
        <dbReference type="Proteomes" id="UP000288669"/>
    </source>
</evidence>
<comment type="caution">
    <text evidence="7">The sequence shown here is derived from an EMBL/GenBank/DDBJ whole genome shotgun (WGS) entry which is preliminary data.</text>
</comment>
<proteinExistence type="predicted"/>
<dbReference type="InterPro" id="IPR011527">
    <property type="entry name" value="ABC1_TM_dom"/>
</dbReference>
<dbReference type="GO" id="GO:0005524">
    <property type="term" value="F:ATP binding"/>
    <property type="evidence" value="ECO:0007669"/>
    <property type="project" value="InterPro"/>
</dbReference>
<comment type="subcellular location">
    <subcellularLocation>
        <location evidence="1">Cell membrane</location>
        <topology evidence="1">Multi-pass membrane protein</topology>
    </subcellularLocation>
</comment>
<name>A0A430AHH6_9ENTE</name>
<feature type="domain" description="ABC transmembrane type-1" evidence="6">
    <location>
        <begin position="1"/>
        <end position="281"/>
    </location>
</feature>
<dbReference type="InterPro" id="IPR036640">
    <property type="entry name" value="ABC1_TM_sf"/>
</dbReference>
<evidence type="ECO:0000256" key="2">
    <source>
        <dbReference type="ARBA" id="ARBA00022692"/>
    </source>
</evidence>
<dbReference type="GO" id="GO:0140359">
    <property type="term" value="F:ABC-type transporter activity"/>
    <property type="evidence" value="ECO:0007669"/>
    <property type="project" value="InterPro"/>
</dbReference>
<dbReference type="OrthoDB" id="95687at2"/>
<sequence>MYLFICIIAAGTQVGLAFVYQAISKSVLEGNLQRFIRLCFFVLLYLLFDALMDYLPRLTRARLVQSVTMDLRNKLVENVESTSIKDMNQIESTFFIARLINELEVVEKGYLNPLARIFLSVFVFVFSLISALTLQNSFTLIVVVLSIFPLAALFLAKRILSGKKSNMLDKQKRFLEKYEELVYKFLTLRIFNSFPFINRRLFSLNDRLRDSKVDYASAQGKTYGVSYALGNIVYTGTWIVGGIYVITSSLTFPELIAMTQLMSMIAGPIQYFTDSFPELVSRKNC</sequence>
<dbReference type="EMBL" id="NGJZ01000002">
    <property type="protein sequence ID" value="RSU07304.1"/>
    <property type="molecule type" value="Genomic_DNA"/>
</dbReference>
<evidence type="ECO:0000259" key="6">
    <source>
        <dbReference type="PROSITE" id="PS50929"/>
    </source>
</evidence>
<feature type="transmembrane region" description="Helical" evidence="5">
    <location>
        <begin position="114"/>
        <end position="132"/>
    </location>
</feature>
<keyword evidence="2 5" id="KW-0812">Transmembrane</keyword>
<dbReference type="Proteomes" id="UP000288669">
    <property type="component" value="Unassembled WGS sequence"/>
</dbReference>
<organism evidence="7 8">
    <name type="scientific">Vagococcus entomophilus</name>
    <dbReference type="NCBI Taxonomy" id="1160095"/>
    <lineage>
        <taxon>Bacteria</taxon>
        <taxon>Bacillati</taxon>
        <taxon>Bacillota</taxon>
        <taxon>Bacilli</taxon>
        <taxon>Lactobacillales</taxon>
        <taxon>Enterococcaceae</taxon>
        <taxon>Vagococcus</taxon>
    </lineage>
</organism>
<dbReference type="SUPFAM" id="SSF90123">
    <property type="entry name" value="ABC transporter transmembrane region"/>
    <property type="match status" value="1"/>
</dbReference>
<feature type="transmembrane region" description="Helical" evidence="5">
    <location>
        <begin position="35"/>
        <end position="55"/>
    </location>
</feature>
<dbReference type="PROSITE" id="PS50929">
    <property type="entry name" value="ABC_TM1F"/>
    <property type="match status" value="1"/>
</dbReference>
<dbReference type="GO" id="GO:0005886">
    <property type="term" value="C:plasma membrane"/>
    <property type="evidence" value="ECO:0007669"/>
    <property type="project" value="UniProtKB-SubCell"/>
</dbReference>
<evidence type="ECO:0000256" key="3">
    <source>
        <dbReference type="ARBA" id="ARBA00022989"/>
    </source>
</evidence>
<accession>A0A430AHH6</accession>
<evidence type="ECO:0000256" key="1">
    <source>
        <dbReference type="ARBA" id="ARBA00004651"/>
    </source>
</evidence>
<feature type="transmembrane region" description="Helical" evidence="5">
    <location>
        <begin position="138"/>
        <end position="160"/>
    </location>
</feature>
<evidence type="ECO:0000313" key="7">
    <source>
        <dbReference type="EMBL" id="RSU07304.1"/>
    </source>
</evidence>
<keyword evidence="3 5" id="KW-1133">Transmembrane helix</keyword>
<evidence type="ECO:0000256" key="4">
    <source>
        <dbReference type="ARBA" id="ARBA00023136"/>
    </source>
</evidence>
<keyword evidence="4 5" id="KW-0472">Membrane</keyword>
<gene>
    <name evidence="7" type="ORF">CBF30_08620</name>
</gene>
<feature type="transmembrane region" description="Helical" evidence="5">
    <location>
        <begin position="232"/>
        <end position="252"/>
    </location>
</feature>
<keyword evidence="8" id="KW-1185">Reference proteome</keyword>
<evidence type="ECO:0000256" key="5">
    <source>
        <dbReference type="SAM" id="Phobius"/>
    </source>
</evidence>
<dbReference type="Gene3D" id="1.20.1560.10">
    <property type="entry name" value="ABC transporter type 1, transmembrane domain"/>
    <property type="match status" value="1"/>
</dbReference>
<dbReference type="AlphaFoldDB" id="A0A430AHH6"/>
<protein>
    <recommendedName>
        <fullName evidence="6">ABC transmembrane type-1 domain-containing protein</fullName>
    </recommendedName>
</protein>
<dbReference type="Pfam" id="PF00664">
    <property type="entry name" value="ABC_membrane"/>
    <property type="match status" value="1"/>
</dbReference>
<reference evidence="7 8" key="1">
    <citation type="submission" date="2017-05" db="EMBL/GenBank/DDBJ databases">
        <title>Vagococcus spp. assemblies.</title>
        <authorList>
            <person name="Gulvik C.A."/>
        </authorList>
    </citation>
    <scope>NUCLEOTIDE SEQUENCE [LARGE SCALE GENOMIC DNA]</scope>
    <source>
        <strain evidence="7 8">DSM 24756</strain>
    </source>
</reference>